<name>A0A6A8SLS3_9FIRM</name>
<dbReference type="InterPro" id="IPR006674">
    <property type="entry name" value="HD_domain"/>
</dbReference>
<dbReference type="SMART" id="SM00471">
    <property type="entry name" value="HDc"/>
    <property type="match status" value="1"/>
</dbReference>
<dbReference type="PANTHER" id="PTHR33594">
    <property type="entry name" value="SUPERFAMILY HYDROLASE, PUTATIVE (AFU_ORTHOLOGUE AFUA_1G03035)-RELATED"/>
    <property type="match status" value="1"/>
</dbReference>
<dbReference type="PROSITE" id="PS51831">
    <property type="entry name" value="HD"/>
    <property type="match status" value="1"/>
</dbReference>
<dbReference type="SUPFAM" id="SSF109604">
    <property type="entry name" value="HD-domain/PDEase-like"/>
    <property type="match status" value="1"/>
</dbReference>
<dbReference type="Gene3D" id="1.10.472.50">
    <property type="entry name" value="HD-domain/PDEase-like"/>
    <property type="match status" value="1"/>
</dbReference>
<dbReference type="EMBL" id="WMQE01000011">
    <property type="protein sequence ID" value="MTK21036.1"/>
    <property type="molecule type" value="Genomic_DNA"/>
</dbReference>
<accession>A0A6A8SLS3</accession>
<dbReference type="Proteomes" id="UP000487649">
    <property type="component" value="Unassembled WGS sequence"/>
</dbReference>
<proteinExistence type="predicted"/>
<dbReference type="Gene3D" id="1.20.58.1910">
    <property type="match status" value="1"/>
</dbReference>
<sequence>MEQVFDRIVEFLESELGVDSSGHSIDHALRVSRIAKHISKREGGNERVILISALVHDVIDAKLFEDVVAQKAKLFLFLQMIGCTQSELEQIFYIIENISYKGGNGEAVKTLEAQIVQDADRLDAIGAIGIGRTFMYGGAKGSKMFDEDIEPVDFLDEAAYRAHQGTVINHFYEKLFKLKDLMNTETAKEIANHRHQVMESFVKEFLSEWFFV</sequence>
<dbReference type="Pfam" id="PF01966">
    <property type="entry name" value="HD"/>
    <property type="match status" value="1"/>
</dbReference>
<protein>
    <submittedName>
        <fullName evidence="1">HD domain-containing protein</fullName>
    </submittedName>
</protein>
<dbReference type="OrthoDB" id="9797344at2"/>
<dbReference type="CDD" id="cd00077">
    <property type="entry name" value="HDc"/>
    <property type="match status" value="1"/>
</dbReference>
<dbReference type="AlphaFoldDB" id="A0A6A8SLS3"/>
<evidence type="ECO:0000313" key="1">
    <source>
        <dbReference type="EMBL" id="MTK21036.1"/>
    </source>
</evidence>
<evidence type="ECO:0000313" key="2">
    <source>
        <dbReference type="Proteomes" id="UP000487649"/>
    </source>
</evidence>
<comment type="caution">
    <text evidence="1">The sequence shown here is derived from an EMBL/GenBank/DDBJ whole genome shotgun (WGS) entry which is preliminary data.</text>
</comment>
<dbReference type="PANTHER" id="PTHR33594:SF1">
    <property type="entry name" value="HD_PDEASE DOMAIN-CONTAINING PROTEIN"/>
    <property type="match status" value="1"/>
</dbReference>
<dbReference type="InterPro" id="IPR003607">
    <property type="entry name" value="HD/PDEase_dom"/>
</dbReference>
<dbReference type="RefSeq" id="WP_006785119.1">
    <property type="nucleotide sequence ID" value="NZ_CABJBH010000015.1"/>
</dbReference>
<organism evidence="1 2">
    <name type="scientific">Turicibacter sanguinis</name>
    <dbReference type="NCBI Taxonomy" id="154288"/>
    <lineage>
        <taxon>Bacteria</taxon>
        <taxon>Bacillati</taxon>
        <taxon>Bacillota</taxon>
        <taxon>Erysipelotrichia</taxon>
        <taxon>Erysipelotrichales</taxon>
        <taxon>Turicibacteraceae</taxon>
        <taxon>Turicibacter</taxon>
    </lineage>
</organism>
<gene>
    <name evidence="1" type="ORF">GMA92_06350</name>
</gene>
<reference evidence="1 2" key="1">
    <citation type="journal article" date="2019" name="Nat. Med.">
        <title>A library of human gut bacterial isolates paired with longitudinal multiomics data enables mechanistic microbiome research.</title>
        <authorList>
            <person name="Poyet M."/>
            <person name="Groussin M."/>
            <person name="Gibbons S.M."/>
            <person name="Avila-Pacheco J."/>
            <person name="Jiang X."/>
            <person name="Kearney S.M."/>
            <person name="Perrotta A.R."/>
            <person name="Berdy B."/>
            <person name="Zhao S."/>
            <person name="Lieberman T.D."/>
            <person name="Swanson P.K."/>
            <person name="Smith M."/>
            <person name="Roesemann S."/>
            <person name="Alexander J.E."/>
            <person name="Rich S.A."/>
            <person name="Livny J."/>
            <person name="Vlamakis H."/>
            <person name="Clish C."/>
            <person name="Bullock K."/>
            <person name="Deik A."/>
            <person name="Scott J."/>
            <person name="Pierce K.A."/>
            <person name="Xavier R.J."/>
            <person name="Alm E.J."/>
        </authorList>
    </citation>
    <scope>NUCLEOTIDE SEQUENCE [LARGE SCALE GENOMIC DNA]</scope>
    <source>
        <strain evidence="1 2">BIOML-A198</strain>
    </source>
</reference>